<dbReference type="AlphaFoldDB" id="A0A9D4S9T8"/>
<evidence type="ECO:0000313" key="5">
    <source>
        <dbReference type="Proteomes" id="UP000828390"/>
    </source>
</evidence>
<feature type="region of interest" description="Disordered" evidence="2">
    <location>
        <begin position="226"/>
        <end position="246"/>
    </location>
</feature>
<dbReference type="GO" id="GO:0000183">
    <property type="term" value="P:rDNA heterochromatin formation"/>
    <property type="evidence" value="ECO:0007669"/>
    <property type="project" value="InterPro"/>
</dbReference>
<evidence type="ECO:0000313" key="4">
    <source>
        <dbReference type="EMBL" id="KAH3894902.1"/>
    </source>
</evidence>
<evidence type="ECO:0000259" key="3">
    <source>
        <dbReference type="PROSITE" id="PS51457"/>
    </source>
</evidence>
<dbReference type="Proteomes" id="UP000828390">
    <property type="component" value="Unassembled WGS sequence"/>
</dbReference>
<dbReference type="GO" id="GO:0003677">
    <property type="term" value="F:DNA binding"/>
    <property type="evidence" value="ECO:0007669"/>
    <property type="project" value="InterPro"/>
</dbReference>
<dbReference type="InterPro" id="IPR033583">
    <property type="entry name" value="BEND3"/>
</dbReference>
<organism evidence="4 5">
    <name type="scientific">Dreissena polymorpha</name>
    <name type="common">Zebra mussel</name>
    <name type="synonym">Mytilus polymorpha</name>
    <dbReference type="NCBI Taxonomy" id="45954"/>
    <lineage>
        <taxon>Eukaryota</taxon>
        <taxon>Metazoa</taxon>
        <taxon>Spiralia</taxon>
        <taxon>Lophotrochozoa</taxon>
        <taxon>Mollusca</taxon>
        <taxon>Bivalvia</taxon>
        <taxon>Autobranchia</taxon>
        <taxon>Heteroconchia</taxon>
        <taxon>Euheterodonta</taxon>
        <taxon>Imparidentia</taxon>
        <taxon>Neoheterodontei</taxon>
        <taxon>Myida</taxon>
        <taxon>Dreissenoidea</taxon>
        <taxon>Dreissenidae</taxon>
        <taxon>Dreissena</taxon>
    </lineage>
</organism>
<reference evidence="4" key="1">
    <citation type="journal article" date="2019" name="bioRxiv">
        <title>The Genome of the Zebra Mussel, Dreissena polymorpha: A Resource for Invasive Species Research.</title>
        <authorList>
            <person name="McCartney M.A."/>
            <person name="Auch B."/>
            <person name="Kono T."/>
            <person name="Mallez S."/>
            <person name="Zhang Y."/>
            <person name="Obille A."/>
            <person name="Becker A."/>
            <person name="Abrahante J.E."/>
            <person name="Garbe J."/>
            <person name="Badalamenti J.P."/>
            <person name="Herman A."/>
            <person name="Mangelson H."/>
            <person name="Liachko I."/>
            <person name="Sullivan S."/>
            <person name="Sone E.D."/>
            <person name="Koren S."/>
            <person name="Silverstein K.A.T."/>
            <person name="Beckman K.B."/>
            <person name="Gohl D.M."/>
        </authorList>
    </citation>
    <scope>NUCLEOTIDE SEQUENCE</scope>
    <source>
        <strain evidence="4">Duluth1</strain>
        <tissue evidence="4">Whole animal</tissue>
    </source>
</reference>
<reference evidence="4" key="2">
    <citation type="submission" date="2020-11" db="EMBL/GenBank/DDBJ databases">
        <authorList>
            <person name="McCartney M.A."/>
            <person name="Auch B."/>
            <person name="Kono T."/>
            <person name="Mallez S."/>
            <person name="Becker A."/>
            <person name="Gohl D.M."/>
            <person name="Silverstein K.A.T."/>
            <person name="Koren S."/>
            <person name="Bechman K.B."/>
            <person name="Herman A."/>
            <person name="Abrahante J.E."/>
            <person name="Garbe J."/>
        </authorList>
    </citation>
    <scope>NUCLEOTIDE SEQUENCE</scope>
    <source>
        <strain evidence="4">Duluth1</strain>
        <tissue evidence="4">Whole animal</tissue>
    </source>
</reference>
<gene>
    <name evidence="4" type="ORF">DPMN_019062</name>
</gene>
<comment type="caution">
    <text evidence="4">The sequence shown here is derived from an EMBL/GenBank/DDBJ whole genome shotgun (WGS) entry which is preliminary data.</text>
</comment>
<dbReference type="OrthoDB" id="6161295at2759"/>
<dbReference type="GO" id="GO:0000792">
    <property type="term" value="C:heterochromatin"/>
    <property type="evidence" value="ECO:0007669"/>
    <property type="project" value="InterPro"/>
</dbReference>
<name>A0A9D4S9T8_DREPO</name>
<keyword evidence="1" id="KW-0175">Coiled coil</keyword>
<dbReference type="InterPro" id="IPR018379">
    <property type="entry name" value="BEN_domain"/>
</dbReference>
<sequence length="371" mass="39929">MISRVPPTSAIAQRLDPETPAVVPSHVADTVAQVVNSIPAASVHAEAQQQESVVPPHVADTVAQVSNSIPAASVSEEAPQQVVDPPPVAENIMGEAPAQWQSLLSEPLSVSPDVTAVTWSLMPTPTCTLTVTPTRPNATFLSARPPSAGSTLSSLNQIVEGQKSTVREMDKLRRQMEGLTRTNVALAQRVDQQNELISTILLALHQLTATVVALTTANPAAQPTANAAAQPSAVQPIQSTSDPATCPESEVIASNAYLSDEEVRLIRQSSNGAGNFAAHLTQRLYPELFTAANARMHFNYHGGGSKQKQPLSPRRKNAIRKYVVRYFPMMSDDTNYGNECVQKINELLRRKARTPAALGEVEEEVDFDIRL</sequence>
<feature type="compositionally biased region" description="Polar residues" evidence="2">
    <location>
        <begin position="232"/>
        <end position="243"/>
    </location>
</feature>
<proteinExistence type="predicted"/>
<dbReference type="PANTHER" id="PTHR28665">
    <property type="entry name" value="BEN DOMAIN-CONTAINING PROTEIN 3"/>
    <property type="match status" value="1"/>
</dbReference>
<dbReference type="PROSITE" id="PS51457">
    <property type="entry name" value="BEN"/>
    <property type="match status" value="1"/>
</dbReference>
<dbReference type="Pfam" id="PF10523">
    <property type="entry name" value="BEN"/>
    <property type="match status" value="1"/>
</dbReference>
<protein>
    <recommendedName>
        <fullName evidence="3">BEN domain-containing protein</fullName>
    </recommendedName>
</protein>
<accession>A0A9D4S9T8</accession>
<keyword evidence="5" id="KW-1185">Reference proteome</keyword>
<feature type="domain" description="BEN" evidence="3">
    <location>
        <begin position="253"/>
        <end position="355"/>
    </location>
</feature>
<dbReference type="EMBL" id="JAIWYP010000001">
    <property type="protein sequence ID" value="KAH3894902.1"/>
    <property type="molecule type" value="Genomic_DNA"/>
</dbReference>
<evidence type="ECO:0000256" key="1">
    <source>
        <dbReference type="SAM" id="Coils"/>
    </source>
</evidence>
<feature type="coiled-coil region" evidence="1">
    <location>
        <begin position="162"/>
        <end position="189"/>
    </location>
</feature>
<dbReference type="SMART" id="SM01025">
    <property type="entry name" value="BEN"/>
    <property type="match status" value="1"/>
</dbReference>
<dbReference type="PANTHER" id="PTHR28665:SF1">
    <property type="entry name" value="BEN DOMAIN-CONTAINING PROTEIN 3"/>
    <property type="match status" value="1"/>
</dbReference>
<evidence type="ECO:0000256" key="2">
    <source>
        <dbReference type="SAM" id="MobiDB-lite"/>
    </source>
</evidence>